<evidence type="ECO:0000259" key="6">
    <source>
        <dbReference type="Pfam" id="PF07980"/>
    </source>
</evidence>
<keyword evidence="5" id="KW-0998">Cell outer membrane</keyword>
<dbReference type="EMBL" id="JBEXAC010000001">
    <property type="protein sequence ID" value="MET6997484.1"/>
    <property type="molecule type" value="Genomic_DNA"/>
</dbReference>
<organism evidence="8 9">
    <name type="scientific">Chitinophaga defluvii</name>
    <dbReference type="NCBI Taxonomy" id="3163343"/>
    <lineage>
        <taxon>Bacteria</taxon>
        <taxon>Pseudomonadati</taxon>
        <taxon>Bacteroidota</taxon>
        <taxon>Chitinophagia</taxon>
        <taxon>Chitinophagales</taxon>
        <taxon>Chitinophagaceae</taxon>
        <taxon>Chitinophaga</taxon>
    </lineage>
</organism>
<dbReference type="RefSeq" id="WP_354660120.1">
    <property type="nucleotide sequence ID" value="NZ_JBEXAC010000001.1"/>
</dbReference>
<keyword evidence="3" id="KW-0732">Signal</keyword>
<dbReference type="SUPFAM" id="SSF48452">
    <property type="entry name" value="TPR-like"/>
    <property type="match status" value="1"/>
</dbReference>
<dbReference type="InterPro" id="IPR011990">
    <property type="entry name" value="TPR-like_helical_dom_sf"/>
</dbReference>
<gene>
    <name evidence="8" type="ORF">ABR189_08895</name>
</gene>
<evidence type="ECO:0000256" key="3">
    <source>
        <dbReference type="ARBA" id="ARBA00022729"/>
    </source>
</evidence>
<reference evidence="8 9" key="1">
    <citation type="submission" date="2024-06" db="EMBL/GenBank/DDBJ databases">
        <title>Chitinophaga defluvii sp. nov., isolated from municipal sewage.</title>
        <authorList>
            <person name="Zhang L."/>
        </authorList>
    </citation>
    <scope>NUCLEOTIDE SEQUENCE [LARGE SCALE GENOMIC DNA]</scope>
    <source>
        <strain evidence="8 9">H8</strain>
    </source>
</reference>
<feature type="domain" description="RagB/SusD" evidence="6">
    <location>
        <begin position="281"/>
        <end position="554"/>
    </location>
</feature>
<keyword evidence="9" id="KW-1185">Reference proteome</keyword>
<evidence type="ECO:0000313" key="9">
    <source>
        <dbReference type="Proteomes" id="UP001549749"/>
    </source>
</evidence>
<comment type="caution">
    <text evidence="8">The sequence shown here is derived from an EMBL/GenBank/DDBJ whole genome shotgun (WGS) entry which is preliminary data.</text>
</comment>
<evidence type="ECO:0000313" key="8">
    <source>
        <dbReference type="EMBL" id="MET6997484.1"/>
    </source>
</evidence>
<dbReference type="InterPro" id="IPR012944">
    <property type="entry name" value="SusD_RagB_dom"/>
</dbReference>
<proteinExistence type="inferred from homology"/>
<dbReference type="Proteomes" id="UP001549749">
    <property type="component" value="Unassembled WGS sequence"/>
</dbReference>
<comment type="subcellular location">
    <subcellularLocation>
        <location evidence="1">Cell outer membrane</location>
    </subcellularLocation>
</comment>
<evidence type="ECO:0000256" key="2">
    <source>
        <dbReference type="ARBA" id="ARBA00006275"/>
    </source>
</evidence>
<protein>
    <submittedName>
        <fullName evidence="8">RagB/SusD family nutrient uptake outer membrane protein</fullName>
    </submittedName>
</protein>
<evidence type="ECO:0000256" key="1">
    <source>
        <dbReference type="ARBA" id="ARBA00004442"/>
    </source>
</evidence>
<dbReference type="Pfam" id="PF07980">
    <property type="entry name" value="SusD_RagB"/>
    <property type="match status" value="1"/>
</dbReference>
<accession>A0ABV2T389</accession>
<evidence type="ECO:0000256" key="4">
    <source>
        <dbReference type="ARBA" id="ARBA00023136"/>
    </source>
</evidence>
<evidence type="ECO:0000256" key="5">
    <source>
        <dbReference type="ARBA" id="ARBA00023237"/>
    </source>
</evidence>
<dbReference type="CDD" id="cd08977">
    <property type="entry name" value="SusD"/>
    <property type="match status" value="1"/>
</dbReference>
<feature type="domain" description="SusD-like N-terminal" evidence="7">
    <location>
        <begin position="12"/>
        <end position="222"/>
    </location>
</feature>
<dbReference type="Gene3D" id="1.25.40.390">
    <property type="match status" value="1"/>
</dbReference>
<comment type="similarity">
    <text evidence="2">Belongs to the SusD family.</text>
</comment>
<sequence>MAILTLPACKKDFLERAPSDLIDETKVFSNIDNAEAFLNNAYREVPTLVYRNNNDRSSFYNLGSATDEGAAMWGHPNTSVNFNNGNWNAVNFPLDWSWFAYYSSIRKVNVFIKNYSLIPEESAGQSVSNKKKRLLGEAHGLRAFYYFMLYTTWGEVPLVKEALLPGGGDAVNLPRTPVKDVVAFIDEDLQIAIANLPPTHNSADFGRFTATAAKALLSRLYLYYASTLSNPANEKSRWEKAATAAKDAIDFAVTNSYALSKTSNNNKRAYERIFLEMNNPETIWSSASPYEGDGSYWDFWSGSLGYNGWYGEGPIQEMVDSYEMINGIIPVTGYTADGEQIINPTAGYDPAHPYENRDPRFYQTILYHGATWKGRTVNVAPGGADYSTDKARVNYFWRKYIEEDHNLFSNSGNTTRRFILFRLAELYLNYAEARNEATGPDGEVYNAVNAIRTRAGMPELPKSLSQSGMREKIRHERKIELVLENHRFWDVRRWKIAEQTDNRPVHKVNVSTTGKFSYPVWSNRVFDRNKHYLFPIPQSEIDKNREVLQQNPGW</sequence>
<keyword evidence="4" id="KW-0472">Membrane</keyword>
<dbReference type="InterPro" id="IPR033985">
    <property type="entry name" value="SusD-like_N"/>
</dbReference>
<dbReference type="Pfam" id="PF14322">
    <property type="entry name" value="SusD-like_3"/>
    <property type="match status" value="1"/>
</dbReference>
<name>A0ABV2T389_9BACT</name>
<evidence type="ECO:0000259" key="7">
    <source>
        <dbReference type="Pfam" id="PF14322"/>
    </source>
</evidence>